<reference evidence="1" key="1">
    <citation type="submission" date="2021-02" db="EMBL/GenBank/DDBJ databases">
        <authorList>
            <person name="Dougan E. K."/>
            <person name="Rhodes N."/>
            <person name="Thang M."/>
            <person name="Chan C."/>
        </authorList>
    </citation>
    <scope>NUCLEOTIDE SEQUENCE</scope>
</reference>
<dbReference type="Proteomes" id="UP000649617">
    <property type="component" value="Unassembled WGS sequence"/>
</dbReference>
<name>A0A812MT29_SYMPI</name>
<dbReference type="EMBL" id="CAJNIZ010009417">
    <property type="protein sequence ID" value="CAE7281169.1"/>
    <property type="molecule type" value="Genomic_DNA"/>
</dbReference>
<dbReference type="AlphaFoldDB" id="A0A812MT29"/>
<sequence>HVLPGRVESEHVVLEFQGECVFEAQRVTDSWEVKLRPPLSHFHAVGIMTGVLDDASSASFHK</sequence>
<keyword evidence="2" id="KW-1185">Reference proteome</keyword>
<evidence type="ECO:0000313" key="1">
    <source>
        <dbReference type="EMBL" id="CAE7281169.1"/>
    </source>
</evidence>
<comment type="caution">
    <text evidence="1">The sequence shown here is derived from an EMBL/GenBank/DDBJ whole genome shotgun (WGS) entry which is preliminary data.</text>
</comment>
<feature type="non-terminal residue" evidence="1">
    <location>
        <position position="1"/>
    </location>
</feature>
<accession>A0A812MT29</accession>
<proteinExistence type="predicted"/>
<gene>
    <name evidence="1" type="ORF">SPIL2461_LOCUS6301</name>
</gene>
<protein>
    <submittedName>
        <fullName evidence="1">Uncharacterized protein</fullName>
    </submittedName>
</protein>
<organism evidence="1 2">
    <name type="scientific">Symbiodinium pilosum</name>
    <name type="common">Dinoflagellate</name>
    <dbReference type="NCBI Taxonomy" id="2952"/>
    <lineage>
        <taxon>Eukaryota</taxon>
        <taxon>Sar</taxon>
        <taxon>Alveolata</taxon>
        <taxon>Dinophyceae</taxon>
        <taxon>Suessiales</taxon>
        <taxon>Symbiodiniaceae</taxon>
        <taxon>Symbiodinium</taxon>
    </lineage>
</organism>
<evidence type="ECO:0000313" key="2">
    <source>
        <dbReference type="Proteomes" id="UP000649617"/>
    </source>
</evidence>